<accession>A0A2H9ZWK7</accession>
<dbReference type="InterPro" id="IPR025064">
    <property type="entry name" value="DUF4005"/>
</dbReference>
<feature type="compositionally biased region" description="Basic and acidic residues" evidence="4">
    <location>
        <begin position="726"/>
        <end position="735"/>
    </location>
</feature>
<feature type="compositionally biased region" description="Polar residues" evidence="4">
    <location>
        <begin position="361"/>
        <end position="374"/>
    </location>
</feature>
<feature type="region of interest" description="Disordered" evidence="4">
    <location>
        <begin position="559"/>
        <end position="634"/>
    </location>
</feature>
<dbReference type="SMART" id="SM00015">
    <property type="entry name" value="IQ"/>
    <property type="match status" value="2"/>
</dbReference>
<evidence type="ECO:0000313" key="6">
    <source>
        <dbReference type="EMBL" id="PKA47652.1"/>
    </source>
</evidence>
<reference evidence="6 7" key="1">
    <citation type="journal article" date="2017" name="Nature">
        <title>The Apostasia genome and the evolution of orchids.</title>
        <authorList>
            <person name="Zhang G.Q."/>
            <person name="Liu K.W."/>
            <person name="Li Z."/>
            <person name="Lohaus R."/>
            <person name="Hsiao Y.Y."/>
            <person name="Niu S.C."/>
            <person name="Wang J.Y."/>
            <person name="Lin Y.C."/>
            <person name="Xu Q."/>
            <person name="Chen L.J."/>
            <person name="Yoshida K."/>
            <person name="Fujiwara S."/>
            <person name="Wang Z.W."/>
            <person name="Zhang Y.Q."/>
            <person name="Mitsuda N."/>
            <person name="Wang M."/>
            <person name="Liu G.H."/>
            <person name="Pecoraro L."/>
            <person name="Huang H.X."/>
            <person name="Xiao X.J."/>
            <person name="Lin M."/>
            <person name="Wu X.Y."/>
            <person name="Wu W.L."/>
            <person name="Chen Y.Y."/>
            <person name="Chang S.B."/>
            <person name="Sakamoto S."/>
            <person name="Ohme-Takagi M."/>
            <person name="Yagi M."/>
            <person name="Zeng S.J."/>
            <person name="Shen C.Y."/>
            <person name="Yeh C.M."/>
            <person name="Luo Y.B."/>
            <person name="Tsai W.C."/>
            <person name="Van de Peer Y."/>
            <person name="Liu Z.J."/>
        </authorList>
    </citation>
    <scope>NUCLEOTIDE SEQUENCE [LARGE SCALE GENOMIC DNA]</scope>
    <source>
        <strain evidence="7">cv. Shenzhen</strain>
        <tissue evidence="6">Stem</tissue>
    </source>
</reference>
<dbReference type="Gene3D" id="1.20.5.190">
    <property type="match status" value="1"/>
</dbReference>
<feature type="region of interest" description="Disordered" evidence="4">
    <location>
        <begin position="706"/>
        <end position="735"/>
    </location>
</feature>
<keyword evidence="1" id="KW-0112">Calmodulin-binding</keyword>
<comment type="similarity">
    <text evidence="2">Belongs to the IQD family.</text>
</comment>
<sequence length="735" mass="81787">MGKTTSSCFQIMTCSGGDSASADELLLPEGTASTEKSRWSFRKRSARHRVLSSNNVICESESIGNNKGLDAVTNSFNSLNNVYIQGKVPIPKQCAETRIVSSSVLNQEDHDTNASLIHAEITDDNIQEPAVVVQTAVRGFLALRYLQKIKNIVKLQAAVRGHLVRRRAVGTLLCIRAIAKMQAIFRARLASQFVEKFRSIGDTKLDMGKDSPSMCRGLYYSNKKLLSNGLVQQLFRSTSMSRRINIKCNPFNSDSTWKWMERWMAIASSDIGQKNGQNLNQHIKAKGQTEGKGFWDGSEDGILHQSPACLPDRHLESLGVDTQGYYSKEMKELYMKKQQQTKKKKSITQARTFSGHILAQSDVSPEQSIDSPSSKPEPEANESVNCNVMEFSKPLQTKLERPCSPEFAASQSKMEPSSYECDVTESREEGDNCQVKDMSFSYCLPTQVSIARVASSDCGTEISISSTLDSPDRSDAEGGEIVLEIGALEKHNYGLNNFLNSAFTFNLPNKSYEFMNHESEKIEECGLSHPVQPDRVEEPVAFKLEQVETITDQPVTLFVEGTPRGHSSVFSPDGTPSSELSVNARGNKGDGDIPVRKQRLQGRKLASSTKSESSRRNSSDHISHGSKNTKKVQPVQLLPIDLDDNRRMSVSSSLPNYMQATESARAKVHVGFSPKSNPEFADYDVNFKKKSSLLIMHAKQEFVLGRQHSASQAQHNTRSNFKHSKWNSEGRKWQQ</sequence>
<feature type="compositionally biased region" description="Polar residues" evidence="4">
    <location>
        <begin position="568"/>
        <end position="581"/>
    </location>
</feature>
<evidence type="ECO:0000256" key="2">
    <source>
        <dbReference type="ARBA" id="ARBA00024341"/>
    </source>
</evidence>
<dbReference type="GO" id="GO:0005516">
    <property type="term" value="F:calmodulin binding"/>
    <property type="evidence" value="ECO:0007669"/>
    <property type="project" value="UniProtKB-KW"/>
</dbReference>
<comment type="subunit">
    <text evidence="3">Binds to multiple calmodulin (CaM) in the presence of Ca(2+) and CaM-like proteins.</text>
</comment>
<dbReference type="InterPro" id="IPR000048">
    <property type="entry name" value="IQ_motif_EF-hand-BS"/>
</dbReference>
<dbReference type="AlphaFoldDB" id="A0A2H9ZWK7"/>
<organism evidence="6 7">
    <name type="scientific">Apostasia shenzhenica</name>
    <dbReference type="NCBI Taxonomy" id="1088818"/>
    <lineage>
        <taxon>Eukaryota</taxon>
        <taxon>Viridiplantae</taxon>
        <taxon>Streptophyta</taxon>
        <taxon>Embryophyta</taxon>
        <taxon>Tracheophyta</taxon>
        <taxon>Spermatophyta</taxon>
        <taxon>Magnoliopsida</taxon>
        <taxon>Liliopsida</taxon>
        <taxon>Asparagales</taxon>
        <taxon>Orchidaceae</taxon>
        <taxon>Apostasioideae</taxon>
        <taxon>Apostasia</taxon>
    </lineage>
</organism>
<name>A0A2H9ZWK7_9ASPA</name>
<evidence type="ECO:0000256" key="1">
    <source>
        <dbReference type="ARBA" id="ARBA00022860"/>
    </source>
</evidence>
<proteinExistence type="inferred from homology"/>
<protein>
    <submittedName>
        <fullName evidence="6">Protein IQ-domain 32</fullName>
    </submittedName>
</protein>
<evidence type="ECO:0000256" key="3">
    <source>
        <dbReference type="ARBA" id="ARBA00024378"/>
    </source>
</evidence>
<evidence type="ECO:0000259" key="5">
    <source>
        <dbReference type="Pfam" id="PF13178"/>
    </source>
</evidence>
<evidence type="ECO:0000256" key="4">
    <source>
        <dbReference type="SAM" id="MobiDB-lite"/>
    </source>
</evidence>
<dbReference type="Pfam" id="PF00612">
    <property type="entry name" value="IQ"/>
    <property type="match status" value="1"/>
</dbReference>
<keyword evidence="7" id="KW-1185">Reference proteome</keyword>
<dbReference type="PANTHER" id="PTHR32295:SF154">
    <property type="entry name" value="PROTEIN IQ-DOMAIN 32"/>
    <property type="match status" value="1"/>
</dbReference>
<gene>
    <name evidence="6" type="primary">IQD32</name>
    <name evidence="6" type="ORF">AXF42_Ash014429</name>
</gene>
<evidence type="ECO:0000313" key="7">
    <source>
        <dbReference type="Proteomes" id="UP000236161"/>
    </source>
</evidence>
<feature type="compositionally biased region" description="Polar residues" evidence="4">
    <location>
        <begin position="708"/>
        <end position="719"/>
    </location>
</feature>
<dbReference type="PROSITE" id="PS50096">
    <property type="entry name" value="IQ"/>
    <property type="match status" value="2"/>
</dbReference>
<feature type="region of interest" description="Disordered" evidence="4">
    <location>
        <begin position="354"/>
        <end position="383"/>
    </location>
</feature>
<dbReference type="STRING" id="1088818.A0A2H9ZWK7"/>
<dbReference type="OrthoDB" id="1747078at2759"/>
<dbReference type="Proteomes" id="UP000236161">
    <property type="component" value="Unassembled WGS sequence"/>
</dbReference>
<dbReference type="EMBL" id="KZ453102">
    <property type="protein sequence ID" value="PKA47652.1"/>
    <property type="molecule type" value="Genomic_DNA"/>
</dbReference>
<feature type="compositionally biased region" description="Basic and acidic residues" evidence="4">
    <location>
        <begin position="612"/>
        <end position="623"/>
    </location>
</feature>
<feature type="domain" description="DUF4005" evidence="5">
    <location>
        <begin position="639"/>
        <end position="718"/>
    </location>
</feature>
<dbReference type="PANTHER" id="PTHR32295">
    <property type="entry name" value="IQ-DOMAIN 5-RELATED"/>
    <property type="match status" value="1"/>
</dbReference>
<dbReference type="Pfam" id="PF13178">
    <property type="entry name" value="DUF4005"/>
    <property type="match status" value="1"/>
</dbReference>